<evidence type="ECO:0000313" key="7">
    <source>
        <dbReference type="EMBL" id="QCJ01102.1"/>
    </source>
</evidence>
<keyword evidence="2 5" id="KW-0812">Transmembrane</keyword>
<feature type="transmembrane region" description="Helical" evidence="5">
    <location>
        <begin position="194"/>
        <end position="213"/>
    </location>
</feature>
<dbReference type="Pfam" id="PF07690">
    <property type="entry name" value="MFS_1"/>
    <property type="match status" value="2"/>
</dbReference>
<feature type="transmembrane region" description="Helical" evidence="5">
    <location>
        <begin position="43"/>
        <end position="61"/>
    </location>
</feature>
<feature type="transmembrane region" description="Helical" evidence="5">
    <location>
        <begin position="289"/>
        <end position="309"/>
    </location>
</feature>
<comment type="subcellular location">
    <subcellularLocation>
        <location evidence="1">Membrane</location>
        <topology evidence="1">Multi-pass membrane protein</topology>
    </subcellularLocation>
</comment>
<name>A0A4D7DVJ8_9HYPH</name>
<evidence type="ECO:0000313" key="9">
    <source>
        <dbReference type="Proteomes" id="UP000298545"/>
    </source>
</evidence>
<dbReference type="EMBL" id="CP039694">
    <property type="protein sequence ID" value="QCJ01102.1"/>
    <property type="molecule type" value="Genomic_DNA"/>
</dbReference>
<keyword evidence="4 5" id="KW-0472">Membrane</keyword>
<dbReference type="InterPro" id="IPR011701">
    <property type="entry name" value="MFS"/>
</dbReference>
<feature type="transmembrane region" description="Helical" evidence="5">
    <location>
        <begin position="321"/>
        <end position="342"/>
    </location>
</feature>
<reference evidence="8 10" key="2">
    <citation type="submission" date="2021-03" db="EMBL/GenBank/DDBJ databases">
        <title>Rapid diversification of plasmids in a genus of pathogenic and nitrogen fixing bacteria.</title>
        <authorList>
            <person name="Weisberg A.J."/>
            <person name="Miller M."/>
            <person name="Ream W."/>
            <person name="Grunwald N.J."/>
            <person name="Chang J.H."/>
        </authorList>
    </citation>
    <scope>NUCLEOTIDE SEQUENCE [LARGE SCALE GENOMIC DNA]</scope>
    <source>
        <strain evidence="8 10">AF3.44</strain>
        <plasmid evidence="8 10">pTiAF3.44</plasmid>
    </source>
</reference>
<feature type="transmembrane region" description="Helical" evidence="5">
    <location>
        <begin position="161"/>
        <end position="182"/>
    </location>
</feature>
<feature type="transmembrane region" description="Helical" evidence="5">
    <location>
        <begin position="95"/>
        <end position="115"/>
    </location>
</feature>
<geneLocation type="plasmid" evidence="9">
    <name>pticfbp5473</name>
</geneLocation>
<evidence type="ECO:0000256" key="3">
    <source>
        <dbReference type="ARBA" id="ARBA00022989"/>
    </source>
</evidence>
<evidence type="ECO:0000256" key="4">
    <source>
        <dbReference type="ARBA" id="ARBA00023136"/>
    </source>
</evidence>
<evidence type="ECO:0000256" key="1">
    <source>
        <dbReference type="ARBA" id="ARBA00004141"/>
    </source>
</evidence>
<feature type="domain" description="Major facilitator superfamily (MFS) profile" evidence="6">
    <location>
        <begin position="7"/>
        <end position="376"/>
    </location>
</feature>
<dbReference type="PANTHER" id="PTHR23514:SF13">
    <property type="entry name" value="INNER MEMBRANE PROTEIN YBJJ"/>
    <property type="match status" value="1"/>
</dbReference>
<feature type="transmembrane region" description="Helical" evidence="5">
    <location>
        <begin position="266"/>
        <end position="283"/>
    </location>
</feature>
<dbReference type="GO" id="GO:0022857">
    <property type="term" value="F:transmembrane transporter activity"/>
    <property type="evidence" value="ECO:0007669"/>
    <property type="project" value="InterPro"/>
</dbReference>
<geneLocation type="plasmid" evidence="7">
    <name>pTiCFBP5473</name>
</geneLocation>
<dbReference type="AlphaFoldDB" id="A0A4D7DVJ8"/>
<dbReference type="Proteomes" id="UP000826513">
    <property type="component" value="Plasmid pTiAF3.44"/>
</dbReference>
<dbReference type="EMBL" id="CP072169">
    <property type="protein sequence ID" value="QYA10116.1"/>
    <property type="molecule type" value="Genomic_DNA"/>
</dbReference>
<dbReference type="Gene3D" id="1.20.1250.20">
    <property type="entry name" value="MFS general substrate transporter like domains"/>
    <property type="match status" value="2"/>
</dbReference>
<feature type="transmembrane region" description="Helical" evidence="5">
    <location>
        <begin position="354"/>
        <end position="372"/>
    </location>
</feature>
<dbReference type="OrthoDB" id="9810941at2"/>
<sequence length="377" mass="39331">MSDYFSERLATRLTFFNFGFAMSAWAPIVPLTKARLGLDDGELGFLLLCFGMGSMVALPLSGAACGRFGVRATILVASFVLFVVFPMLVLVANPLTLSIVLFFFGASIGAIDGVVNIQAIQVERLCARKMMSGFHALFSIGSICGPAIVAAMLTYGLSLPAIAAVAVAVIALVTAASFPGLITGSLDSNGALFAIPRGQVLAISLFCFTVFLIEGAMLDWSAVFLTSEKSIEPASAGLGYTSFAIAMTFGRLSGDYWVRLLGARRLVLCGAIASATALFMATITPDWPTTLGCYFVVGLGVSNLAPIFFSAAGDQKKMPEHLAVAAIASIGYSGILVGPAIIGFVSHASGLKSSFILLAILMATVTMSRLALPAIRS</sequence>
<dbReference type="InterPro" id="IPR036259">
    <property type="entry name" value="MFS_trans_sf"/>
</dbReference>
<evidence type="ECO:0000256" key="2">
    <source>
        <dbReference type="ARBA" id="ARBA00022692"/>
    </source>
</evidence>
<accession>A0A4D7DVJ8</accession>
<keyword evidence="10" id="KW-1185">Reference proteome</keyword>
<feature type="transmembrane region" description="Helical" evidence="5">
    <location>
        <begin position="12"/>
        <end position="31"/>
    </location>
</feature>
<reference evidence="7 9" key="1">
    <citation type="submission" date="2019-04" db="EMBL/GenBank/DDBJ databases">
        <title>Complete genome sequence of Agrobacterium larrymoorei CFBP5473.</title>
        <authorList>
            <person name="Haryono M."/>
            <person name="Chou L."/>
            <person name="Lin Y.-C."/>
            <person name="Lai E.-M."/>
            <person name="Kuo C.-H."/>
        </authorList>
    </citation>
    <scope>NUCLEOTIDE SEQUENCE [LARGE SCALE GENOMIC DNA]</scope>
    <source>
        <strain evidence="7 9">CFBP5473</strain>
        <plasmid evidence="7">pTiCFBP5473</plasmid>
        <plasmid evidence="9">pticfbp5473</plasmid>
    </source>
</reference>
<dbReference type="PROSITE" id="PS50850">
    <property type="entry name" value="MFS"/>
    <property type="match status" value="1"/>
</dbReference>
<dbReference type="InterPro" id="IPR051788">
    <property type="entry name" value="MFS_Transporter"/>
</dbReference>
<keyword evidence="3 5" id="KW-1133">Transmembrane helix</keyword>
<dbReference type="SUPFAM" id="SSF103473">
    <property type="entry name" value="MFS general substrate transporter"/>
    <property type="match status" value="1"/>
</dbReference>
<dbReference type="Proteomes" id="UP000298545">
    <property type="component" value="Plasmid pTiCFBP5473"/>
</dbReference>
<evidence type="ECO:0000313" key="8">
    <source>
        <dbReference type="EMBL" id="QYA10116.1"/>
    </source>
</evidence>
<geneLocation type="plasmid" evidence="8 10">
    <name>pTiAF3.44</name>
</geneLocation>
<evidence type="ECO:0000256" key="5">
    <source>
        <dbReference type="SAM" id="Phobius"/>
    </source>
</evidence>
<organism evidence="7 9">
    <name type="scientific">Agrobacterium larrymoorei</name>
    <dbReference type="NCBI Taxonomy" id="160699"/>
    <lineage>
        <taxon>Bacteria</taxon>
        <taxon>Pseudomonadati</taxon>
        <taxon>Pseudomonadota</taxon>
        <taxon>Alphaproteobacteria</taxon>
        <taxon>Hyphomicrobiales</taxon>
        <taxon>Rhizobiaceae</taxon>
        <taxon>Rhizobium/Agrobacterium group</taxon>
        <taxon>Agrobacterium</taxon>
    </lineage>
</organism>
<feature type="transmembrane region" description="Helical" evidence="5">
    <location>
        <begin position="233"/>
        <end position="254"/>
    </location>
</feature>
<dbReference type="CDD" id="cd17393">
    <property type="entry name" value="MFS_MosC_like"/>
    <property type="match status" value="1"/>
</dbReference>
<feature type="transmembrane region" description="Helical" evidence="5">
    <location>
        <begin position="68"/>
        <end position="89"/>
    </location>
</feature>
<evidence type="ECO:0000259" key="6">
    <source>
        <dbReference type="PROSITE" id="PS50850"/>
    </source>
</evidence>
<protein>
    <submittedName>
        <fullName evidence="7">MFS transporter</fullName>
    </submittedName>
</protein>
<feature type="transmembrane region" description="Helical" evidence="5">
    <location>
        <begin position="136"/>
        <end position="155"/>
    </location>
</feature>
<keyword evidence="7" id="KW-0614">Plasmid</keyword>
<dbReference type="STRING" id="1367849.GCA_000518585_04094"/>
<dbReference type="RefSeq" id="WP_037171532.1">
    <property type="nucleotide sequence ID" value="NZ_CP039694.1"/>
</dbReference>
<dbReference type="PANTHER" id="PTHR23514">
    <property type="entry name" value="BYPASS OF STOP CODON PROTEIN 6"/>
    <property type="match status" value="1"/>
</dbReference>
<dbReference type="GO" id="GO:0016020">
    <property type="term" value="C:membrane"/>
    <property type="evidence" value="ECO:0007669"/>
    <property type="project" value="UniProtKB-SubCell"/>
</dbReference>
<gene>
    <name evidence="7" type="ORF">CFBP5473_24480</name>
    <name evidence="8" type="ORF">J5285_23130</name>
</gene>
<proteinExistence type="predicted"/>
<dbReference type="InterPro" id="IPR020846">
    <property type="entry name" value="MFS_dom"/>
</dbReference>
<evidence type="ECO:0000313" key="10">
    <source>
        <dbReference type="Proteomes" id="UP000826513"/>
    </source>
</evidence>
<dbReference type="KEGG" id="alf:CFBP5473_24480"/>